<keyword evidence="4" id="KW-1185">Reference proteome</keyword>
<keyword evidence="3" id="KW-0675">Receptor</keyword>
<dbReference type="PROSITE" id="PS00239">
    <property type="entry name" value="RECEPTOR_TYR_KIN_II"/>
    <property type="match status" value="1"/>
</dbReference>
<dbReference type="Proteomes" id="UP000324222">
    <property type="component" value="Unassembled WGS sequence"/>
</dbReference>
<keyword evidence="1" id="KW-0547">Nucleotide-binding</keyword>
<dbReference type="InterPro" id="IPR002011">
    <property type="entry name" value="Tyr_kinase_rcpt_2_CS"/>
</dbReference>
<reference evidence="3 4" key="1">
    <citation type="submission" date="2019-05" db="EMBL/GenBank/DDBJ databases">
        <title>Another draft genome of Portunus trituberculatus and its Hox gene families provides insights of decapod evolution.</title>
        <authorList>
            <person name="Jeong J.-H."/>
            <person name="Song I."/>
            <person name="Kim S."/>
            <person name="Choi T."/>
            <person name="Kim D."/>
            <person name="Ryu S."/>
            <person name="Kim W."/>
        </authorList>
    </citation>
    <scope>NUCLEOTIDE SEQUENCE [LARGE SCALE GENOMIC DNA]</scope>
    <source>
        <tissue evidence="3">Muscle</tissue>
    </source>
</reference>
<evidence type="ECO:0000313" key="4">
    <source>
        <dbReference type="Proteomes" id="UP000324222"/>
    </source>
</evidence>
<keyword evidence="2" id="KW-0067">ATP-binding</keyword>
<evidence type="ECO:0000313" key="3">
    <source>
        <dbReference type="EMBL" id="MPC90870.1"/>
    </source>
</evidence>
<dbReference type="GO" id="GO:0004714">
    <property type="term" value="F:transmembrane receptor protein tyrosine kinase activity"/>
    <property type="evidence" value="ECO:0007669"/>
    <property type="project" value="InterPro"/>
</dbReference>
<comment type="caution">
    <text evidence="3">The sequence shown here is derived from an EMBL/GenBank/DDBJ whole genome shotgun (WGS) entry which is preliminary data.</text>
</comment>
<gene>
    <name evidence="3" type="primary">DDR2_0</name>
    <name evidence="3" type="ORF">E2C01_085874</name>
</gene>
<sequence length="42" mass="5060">MSRNLYSNDYYRIEGKALLPIRWMAWESILLVSVGRSKWLRS</sequence>
<organism evidence="3 4">
    <name type="scientific">Portunus trituberculatus</name>
    <name type="common">Swimming crab</name>
    <name type="synonym">Neptunus trituberculatus</name>
    <dbReference type="NCBI Taxonomy" id="210409"/>
    <lineage>
        <taxon>Eukaryota</taxon>
        <taxon>Metazoa</taxon>
        <taxon>Ecdysozoa</taxon>
        <taxon>Arthropoda</taxon>
        <taxon>Crustacea</taxon>
        <taxon>Multicrustacea</taxon>
        <taxon>Malacostraca</taxon>
        <taxon>Eumalacostraca</taxon>
        <taxon>Eucarida</taxon>
        <taxon>Decapoda</taxon>
        <taxon>Pleocyemata</taxon>
        <taxon>Brachyura</taxon>
        <taxon>Eubrachyura</taxon>
        <taxon>Portunoidea</taxon>
        <taxon>Portunidae</taxon>
        <taxon>Portuninae</taxon>
        <taxon>Portunus</taxon>
    </lineage>
</organism>
<proteinExistence type="predicted"/>
<protein>
    <submittedName>
        <fullName evidence="3">Discoidin domain-containing receptor 2</fullName>
    </submittedName>
</protein>
<dbReference type="GO" id="GO:0005524">
    <property type="term" value="F:ATP binding"/>
    <property type="evidence" value="ECO:0007669"/>
    <property type="project" value="UniProtKB-KW"/>
</dbReference>
<dbReference type="AlphaFoldDB" id="A0A5B7J267"/>
<dbReference type="GO" id="GO:0007169">
    <property type="term" value="P:cell surface receptor protein tyrosine kinase signaling pathway"/>
    <property type="evidence" value="ECO:0007669"/>
    <property type="project" value="InterPro"/>
</dbReference>
<evidence type="ECO:0000256" key="2">
    <source>
        <dbReference type="ARBA" id="ARBA00022840"/>
    </source>
</evidence>
<dbReference type="EMBL" id="VSRR010085862">
    <property type="protein sequence ID" value="MPC90870.1"/>
    <property type="molecule type" value="Genomic_DNA"/>
</dbReference>
<name>A0A5B7J267_PORTR</name>
<evidence type="ECO:0000256" key="1">
    <source>
        <dbReference type="ARBA" id="ARBA00022741"/>
    </source>
</evidence>
<accession>A0A5B7J267</accession>
<dbReference type="GO" id="GO:0016020">
    <property type="term" value="C:membrane"/>
    <property type="evidence" value="ECO:0007669"/>
    <property type="project" value="InterPro"/>
</dbReference>